<protein>
    <submittedName>
        <fullName evidence="3">Uncharacterized protein</fullName>
    </submittedName>
</protein>
<feature type="region of interest" description="Disordered" evidence="1">
    <location>
        <begin position="42"/>
        <end position="70"/>
    </location>
</feature>
<keyword evidence="2" id="KW-1133">Transmembrane helix</keyword>
<sequence>MNSTFRYILITFSVLLIIVAGILIVKYRPIKEVFEDRDVSVAEIEENETDSEGNSQEPTESDEDSNATINQEIDDALKDIDKQLAGIDGNTDFADFGVIE</sequence>
<evidence type="ECO:0000313" key="4">
    <source>
        <dbReference type="Proteomes" id="UP000053904"/>
    </source>
</evidence>
<keyword evidence="2" id="KW-0472">Membrane</keyword>
<dbReference type="Proteomes" id="UP000053904">
    <property type="component" value="Unassembled WGS sequence"/>
</dbReference>
<proteinExistence type="predicted"/>
<accession>A0A101HJF1</accession>
<gene>
    <name evidence="3" type="ORF">XD93_0255</name>
</gene>
<organism evidence="3 4">
    <name type="scientific">candidate division WS6 bacterium 34_10</name>
    <dbReference type="NCBI Taxonomy" id="1641389"/>
    <lineage>
        <taxon>Bacteria</taxon>
        <taxon>Candidatus Dojkabacteria</taxon>
    </lineage>
</organism>
<feature type="transmembrane region" description="Helical" evidence="2">
    <location>
        <begin position="6"/>
        <end position="25"/>
    </location>
</feature>
<evidence type="ECO:0000313" key="3">
    <source>
        <dbReference type="EMBL" id="KUK77550.1"/>
    </source>
</evidence>
<name>A0A101HJF1_9BACT</name>
<keyword evidence="2" id="KW-0812">Transmembrane</keyword>
<dbReference type="EMBL" id="LGGO01000023">
    <property type="protein sequence ID" value="KUK77550.1"/>
    <property type="molecule type" value="Genomic_DNA"/>
</dbReference>
<evidence type="ECO:0000256" key="2">
    <source>
        <dbReference type="SAM" id="Phobius"/>
    </source>
</evidence>
<evidence type="ECO:0000256" key="1">
    <source>
        <dbReference type="SAM" id="MobiDB-lite"/>
    </source>
</evidence>
<reference evidence="4" key="1">
    <citation type="journal article" date="2015" name="MBio">
        <title>Genome-Resolved Metagenomic Analysis Reveals Roles for Candidate Phyla and Other Microbial Community Members in Biogeochemical Transformations in Oil Reservoirs.</title>
        <authorList>
            <person name="Hu P."/>
            <person name="Tom L."/>
            <person name="Singh A."/>
            <person name="Thomas B.C."/>
            <person name="Baker B.J."/>
            <person name="Piceno Y.M."/>
            <person name="Andersen G.L."/>
            <person name="Banfield J.F."/>
        </authorList>
    </citation>
    <scope>NUCLEOTIDE SEQUENCE [LARGE SCALE GENOMIC DNA]</scope>
</reference>
<dbReference type="AlphaFoldDB" id="A0A101HJF1"/>
<comment type="caution">
    <text evidence="3">The sequence shown here is derived from an EMBL/GenBank/DDBJ whole genome shotgun (WGS) entry which is preliminary data.</text>
</comment>